<evidence type="ECO:0000256" key="5">
    <source>
        <dbReference type="ARBA" id="ARBA00023040"/>
    </source>
</evidence>
<feature type="domain" description="G-protein coupled receptors family 1 profile" evidence="12">
    <location>
        <begin position="91"/>
        <end position="332"/>
    </location>
</feature>
<dbReference type="GO" id="GO:0007204">
    <property type="term" value="P:positive regulation of cytosolic calcium ion concentration"/>
    <property type="evidence" value="ECO:0007669"/>
    <property type="project" value="TreeGrafter"/>
</dbReference>
<dbReference type="Gene3D" id="1.20.1070.10">
    <property type="entry name" value="Rhodopsin 7-helix transmembrane proteins"/>
    <property type="match status" value="1"/>
</dbReference>
<reference evidence="13" key="1">
    <citation type="submission" date="2025-08" db="UniProtKB">
        <authorList>
            <consortium name="Ensembl"/>
        </authorList>
    </citation>
    <scope>IDENTIFICATION</scope>
</reference>
<evidence type="ECO:0000256" key="3">
    <source>
        <dbReference type="ARBA" id="ARBA00022692"/>
    </source>
</evidence>
<evidence type="ECO:0000256" key="6">
    <source>
        <dbReference type="ARBA" id="ARBA00023136"/>
    </source>
</evidence>
<dbReference type="PANTHER" id="PTHR10489">
    <property type="entry name" value="CELL ADHESION MOLECULE"/>
    <property type="match status" value="1"/>
</dbReference>
<accession>A0A8C1JP41</accession>
<keyword evidence="2" id="KW-1003">Cell membrane</keyword>
<dbReference type="GO" id="GO:0019722">
    <property type="term" value="P:calcium-mediated signaling"/>
    <property type="evidence" value="ECO:0007669"/>
    <property type="project" value="TreeGrafter"/>
</dbReference>
<evidence type="ECO:0000256" key="9">
    <source>
        <dbReference type="ARBA" id="ARBA00023224"/>
    </source>
</evidence>
<dbReference type="InterPro" id="IPR050119">
    <property type="entry name" value="CCR1-9-like"/>
</dbReference>
<dbReference type="Ensembl" id="ENSCCRT00010037469.1">
    <property type="protein sequence ID" value="ENSCCRP00010034150.1"/>
    <property type="gene ID" value="ENSCCRG00010014551.1"/>
</dbReference>
<evidence type="ECO:0000313" key="14">
    <source>
        <dbReference type="Proteomes" id="UP000694427"/>
    </source>
</evidence>
<dbReference type="InterPro" id="IPR000355">
    <property type="entry name" value="Chemokine_rcpt"/>
</dbReference>
<proteinExistence type="inferred from homology"/>
<protein>
    <recommendedName>
        <fullName evidence="12">G-protein coupled receptors family 1 profile domain-containing protein</fullName>
    </recommendedName>
</protein>
<evidence type="ECO:0000256" key="7">
    <source>
        <dbReference type="ARBA" id="ARBA00023157"/>
    </source>
</evidence>
<feature type="transmembrane region" description="Helical" evidence="11">
    <location>
        <begin position="275"/>
        <end position="295"/>
    </location>
</feature>
<comment type="subcellular location">
    <subcellularLocation>
        <location evidence="1">Cell membrane</location>
        <topology evidence="1">Multi-pass membrane protein</topology>
    </subcellularLocation>
</comment>
<dbReference type="SUPFAM" id="SSF81321">
    <property type="entry name" value="Family A G protein-coupled receptor-like"/>
    <property type="match status" value="1"/>
</dbReference>
<keyword evidence="5 10" id="KW-0297">G-protein coupled receptor</keyword>
<reference evidence="13" key="2">
    <citation type="submission" date="2025-09" db="UniProtKB">
        <authorList>
            <consortium name="Ensembl"/>
        </authorList>
    </citation>
    <scope>IDENTIFICATION</scope>
</reference>
<keyword evidence="9 10" id="KW-0807">Transducer</keyword>
<feature type="transmembrane region" description="Helical" evidence="11">
    <location>
        <begin position="187"/>
        <end position="209"/>
    </location>
</feature>
<feature type="transmembrane region" description="Helical" evidence="11">
    <location>
        <begin position="153"/>
        <end position="175"/>
    </location>
</feature>
<keyword evidence="7" id="KW-1015">Disulfide bond</keyword>
<keyword evidence="8 10" id="KW-0675">Receptor</keyword>
<keyword evidence="6 11" id="KW-0472">Membrane</keyword>
<dbReference type="PRINTS" id="PR00237">
    <property type="entry name" value="GPCRRHODOPSN"/>
</dbReference>
<dbReference type="Proteomes" id="UP000694427">
    <property type="component" value="Unplaced"/>
</dbReference>
<dbReference type="PRINTS" id="PR00657">
    <property type="entry name" value="CCCHEMOKINER"/>
</dbReference>
<evidence type="ECO:0000256" key="4">
    <source>
        <dbReference type="ARBA" id="ARBA00022989"/>
    </source>
</evidence>
<evidence type="ECO:0000313" key="13">
    <source>
        <dbReference type="Ensembl" id="ENSCCRP00010034150.1"/>
    </source>
</evidence>
<dbReference type="Pfam" id="PF00001">
    <property type="entry name" value="7tm_1"/>
    <property type="match status" value="1"/>
</dbReference>
<keyword evidence="14" id="KW-1185">Reference proteome</keyword>
<dbReference type="InterPro" id="IPR017452">
    <property type="entry name" value="GPCR_Rhodpsn_7TM"/>
</dbReference>
<evidence type="ECO:0000259" key="12">
    <source>
        <dbReference type="PROSITE" id="PS50262"/>
    </source>
</evidence>
<evidence type="ECO:0000256" key="10">
    <source>
        <dbReference type="RuleBase" id="RU000688"/>
    </source>
</evidence>
<dbReference type="PROSITE" id="PS00237">
    <property type="entry name" value="G_PROTEIN_RECEP_F1_1"/>
    <property type="match status" value="1"/>
</dbReference>
<dbReference type="FunFam" id="1.20.1070.10:FF:000130">
    <property type="entry name" value="Chemokine (C-C motif) receptor 2"/>
    <property type="match status" value="1"/>
</dbReference>
<dbReference type="PANTHER" id="PTHR10489:SF922">
    <property type="entry name" value="C-C CHEMOKINE RECEPTOR FAMILY-LIKE-RELATED"/>
    <property type="match status" value="1"/>
</dbReference>
<sequence length="370" mass="42605">MIQIFAVVDRHTSSVAASPISPAFHLNKLAQSCRLLAATKMETPNTTPDVYEDYSLMTSRIVQCNTIIINNFIQHFLPPFYYVIFIASVLGNGVVLLVLYKFEKLNTVTNIFLINLLVSNLIFTLTLPFQAVHHSDQWIFGEALCKLVNGADYLGFYSSILFLTLMTFDRYLAVVHCVVANKRRRSCYAVVLSAVVWIISVLTSLEPFIHFTVEEYPMEGLVCEDSSDAQWKVFSLYKQFVLFFILPLIVFVYCYFRITLTVLATRMVDKHRTVWLIFIIVLMFFTFWSPYNIILMINENQDPKQCNSSLLYAQYVTSNIARLYFCINPLFYTFLGRKFQNHVRGMLVNQVPCLSDRISVSTSSRTLAKD</sequence>
<dbReference type="InterPro" id="IPR000276">
    <property type="entry name" value="GPCR_Rhodpsn"/>
</dbReference>
<evidence type="ECO:0000256" key="2">
    <source>
        <dbReference type="ARBA" id="ARBA00022475"/>
    </source>
</evidence>
<keyword evidence="3 10" id="KW-0812">Transmembrane</keyword>
<feature type="transmembrane region" description="Helical" evidence="11">
    <location>
        <begin position="80"/>
        <end position="100"/>
    </location>
</feature>
<dbReference type="GO" id="GO:0016493">
    <property type="term" value="F:C-C chemokine receptor activity"/>
    <property type="evidence" value="ECO:0007669"/>
    <property type="project" value="TreeGrafter"/>
</dbReference>
<dbReference type="GO" id="GO:0060326">
    <property type="term" value="P:cell chemotaxis"/>
    <property type="evidence" value="ECO:0007669"/>
    <property type="project" value="TreeGrafter"/>
</dbReference>
<dbReference type="GO" id="GO:0009897">
    <property type="term" value="C:external side of plasma membrane"/>
    <property type="evidence" value="ECO:0007669"/>
    <property type="project" value="TreeGrafter"/>
</dbReference>
<keyword evidence="4 11" id="KW-1133">Transmembrane helix</keyword>
<dbReference type="PROSITE" id="PS50262">
    <property type="entry name" value="G_PROTEIN_RECEP_F1_2"/>
    <property type="match status" value="1"/>
</dbReference>
<dbReference type="GO" id="GO:0019957">
    <property type="term" value="F:C-C chemokine binding"/>
    <property type="evidence" value="ECO:0007669"/>
    <property type="project" value="TreeGrafter"/>
</dbReference>
<feature type="transmembrane region" description="Helical" evidence="11">
    <location>
        <begin position="315"/>
        <end position="335"/>
    </location>
</feature>
<dbReference type="GO" id="GO:0006955">
    <property type="term" value="P:immune response"/>
    <property type="evidence" value="ECO:0007669"/>
    <property type="project" value="TreeGrafter"/>
</dbReference>
<evidence type="ECO:0000256" key="11">
    <source>
        <dbReference type="SAM" id="Phobius"/>
    </source>
</evidence>
<evidence type="ECO:0000256" key="1">
    <source>
        <dbReference type="ARBA" id="ARBA00004651"/>
    </source>
</evidence>
<comment type="similarity">
    <text evidence="10">Belongs to the G-protein coupled receptor 1 family.</text>
</comment>
<dbReference type="AlphaFoldDB" id="A0A8C1JP41"/>
<feature type="transmembrane region" description="Helical" evidence="11">
    <location>
        <begin position="112"/>
        <end position="133"/>
    </location>
</feature>
<organism evidence="13 14">
    <name type="scientific">Cyprinus carpio</name>
    <name type="common">Common carp</name>
    <dbReference type="NCBI Taxonomy" id="7962"/>
    <lineage>
        <taxon>Eukaryota</taxon>
        <taxon>Metazoa</taxon>
        <taxon>Chordata</taxon>
        <taxon>Craniata</taxon>
        <taxon>Vertebrata</taxon>
        <taxon>Euteleostomi</taxon>
        <taxon>Actinopterygii</taxon>
        <taxon>Neopterygii</taxon>
        <taxon>Teleostei</taxon>
        <taxon>Ostariophysi</taxon>
        <taxon>Cypriniformes</taxon>
        <taxon>Cyprinidae</taxon>
        <taxon>Cyprininae</taxon>
        <taxon>Cyprinus</taxon>
    </lineage>
</organism>
<name>A0A8C1JP41_CYPCA</name>
<feature type="transmembrane region" description="Helical" evidence="11">
    <location>
        <begin position="240"/>
        <end position="263"/>
    </location>
</feature>
<evidence type="ECO:0000256" key="8">
    <source>
        <dbReference type="ARBA" id="ARBA00023170"/>
    </source>
</evidence>